<feature type="domain" description="Poly(A) RNA polymerase mitochondrial-like central palm" evidence="10">
    <location>
        <begin position="918"/>
        <end position="1063"/>
    </location>
</feature>
<feature type="region of interest" description="Disordered" evidence="8">
    <location>
        <begin position="93"/>
        <end position="200"/>
    </location>
</feature>
<feature type="compositionally biased region" description="Polar residues" evidence="8">
    <location>
        <begin position="291"/>
        <end position="302"/>
    </location>
</feature>
<evidence type="ECO:0000256" key="1">
    <source>
        <dbReference type="ARBA" id="ARBA00001936"/>
    </source>
</evidence>
<comment type="subcellular location">
    <subcellularLocation>
        <location evidence="3">Cytoplasm</location>
    </subcellularLocation>
</comment>
<dbReference type="PANTHER" id="PTHR12271">
    <property type="entry name" value="POLY A POLYMERASE CID PAP -RELATED"/>
    <property type="match status" value="1"/>
</dbReference>
<keyword evidence="12" id="KW-1185">Reference proteome</keyword>
<dbReference type="OrthoDB" id="407432at2759"/>
<evidence type="ECO:0000256" key="8">
    <source>
        <dbReference type="SAM" id="MobiDB-lite"/>
    </source>
</evidence>
<dbReference type="Proteomes" id="UP000000759">
    <property type="component" value="Chromosome 21"/>
</dbReference>
<dbReference type="GO" id="GO:0005737">
    <property type="term" value="C:cytoplasm"/>
    <property type="evidence" value="ECO:0007669"/>
    <property type="project" value="UniProtKB-SubCell"/>
</dbReference>
<comment type="cofactor">
    <cofactor evidence="2">
        <name>Mg(2+)</name>
        <dbReference type="ChEBI" id="CHEBI:18420"/>
    </cofactor>
</comment>
<keyword evidence="7" id="KW-0460">Magnesium</keyword>
<dbReference type="CDD" id="cd05402">
    <property type="entry name" value="NT_PAP_TUTase"/>
    <property type="match status" value="1"/>
</dbReference>
<evidence type="ECO:0000256" key="7">
    <source>
        <dbReference type="ARBA" id="ARBA00022842"/>
    </source>
</evidence>
<keyword evidence="6" id="KW-0479">Metal-binding</keyword>
<dbReference type="Gene3D" id="1.10.1410.10">
    <property type="match status" value="1"/>
</dbReference>
<reference evidence="11 12" key="1">
    <citation type="journal article" date="2008" name="Nature">
        <title>The Phaeodactylum genome reveals the evolutionary history of diatom genomes.</title>
        <authorList>
            <person name="Bowler C."/>
            <person name="Allen A.E."/>
            <person name="Badger J.H."/>
            <person name="Grimwood J."/>
            <person name="Jabbari K."/>
            <person name="Kuo A."/>
            <person name="Maheswari U."/>
            <person name="Martens C."/>
            <person name="Maumus F."/>
            <person name="Otillar R.P."/>
            <person name="Rayko E."/>
            <person name="Salamov A."/>
            <person name="Vandepoele K."/>
            <person name="Beszteri B."/>
            <person name="Gruber A."/>
            <person name="Heijde M."/>
            <person name="Katinka M."/>
            <person name="Mock T."/>
            <person name="Valentin K."/>
            <person name="Verret F."/>
            <person name="Berges J.A."/>
            <person name="Brownlee C."/>
            <person name="Cadoret J.P."/>
            <person name="Chiovitti A."/>
            <person name="Choi C.J."/>
            <person name="Coesel S."/>
            <person name="De Martino A."/>
            <person name="Detter J.C."/>
            <person name="Durkin C."/>
            <person name="Falciatore A."/>
            <person name="Fournet J."/>
            <person name="Haruta M."/>
            <person name="Huysman M.J."/>
            <person name="Jenkins B.D."/>
            <person name="Jiroutova K."/>
            <person name="Jorgensen R.E."/>
            <person name="Joubert Y."/>
            <person name="Kaplan A."/>
            <person name="Kroger N."/>
            <person name="Kroth P.G."/>
            <person name="La Roche J."/>
            <person name="Lindquist E."/>
            <person name="Lommer M."/>
            <person name="Martin-Jezequel V."/>
            <person name="Lopez P.J."/>
            <person name="Lucas S."/>
            <person name="Mangogna M."/>
            <person name="McGinnis K."/>
            <person name="Medlin L.K."/>
            <person name="Montsant A."/>
            <person name="Oudot-Le Secq M.P."/>
            <person name="Napoli C."/>
            <person name="Obornik M."/>
            <person name="Parker M.S."/>
            <person name="Petit J.L."/>
            <person name="Porcel B.M."/>
            <person name="Poulsen N."/>
            <person name="Robison M."/>
            <person name="Rychlewski L."/>
            <person name="Rynearson T.A."/>
            <person name="Schmutz J."/>
            <person name="Shapiro H."/>
            <person name="Siaut M."/>
            <person name="Stanley M."/>
            <person name="Sussman M.R."/>
            <person name="Taylor A.R."/>
            <person name="Vardi A."/>
            <person name="von Dassow P."/>
            <person name="Vyverman W."/>
            <person name="Willis A."/>
            <person name="Wyrwicz L.S."/>
            <person name="Rokhsar D.S."/>
            <person name="Weissenbach J."/>
            <person name="Armbrust E.V."/>
            <person name="Green B.R."/>
            <person name="Van de Peer Y."/>
            <person name="Grigoriev I.V."/>
        </authorList>
    </citation>
    <scope>NUCLEOTIDE SEQUENCE [LARGE SCALE GENOMIC DNA]</scope>
    <source>
        <strain evidence="11 12">CCAP 1055/1</strain>
    </source>
</reference>
<evidence type="ECO:0008006" key="13">
    <source>
        <dbReference type="Google" id="ProtNLM"/>
    </source>
</evidence>
<feature type="compositionally biased region" description="Pro residues" evidence="8">
    <location>
        <begin position="257"/>
        <end position="271"/>
    </location>
</feature>
<evidence type="ECO:0000313" key="12">
    <source>
        <dbReference type="Proteomes" id="UP000000759"/>
    </source>
</evidence>
<evidence type="ECO:0000256" key="6">
    <source>
        <dbReference type="ARBA" id="ARBA00022723"/>
    </source>
</evidence>
<dbReference type="GeneID" id="7195625"/>
<feature type="compositionally biased region" description="Pro residues" evidence="8">
    <location>
        <begin position="412"/>
        <end position="424"/>
    </location>
</feature>
<dbReference type="InParanoid" id="B7G9R1"/>
<dbReference type="GO" id="GO:0046872">
    <property type="term" value="F:metal ion binding"/>
    <property type="evidence" value="ECO:0007669"/>
    <property type="project" value="UniProtKB-KW"/>
</dbReference>
<dbReference type="HOGENOM" id="CLU_269533_0_0_1"/>
<dbReference type="Pfam" id="PF22600">
    <property type="entry name" value="MTPAP-like_central"/>
    <property type="match status" value="1"/>
</dbReference>
<dbReference type="GO" id="GO:0016779">
    <property type="term" value="F:nucleotidyltransferase activity"/>
    <property type="evidence" value="ECO:0007669"/>
    <property type="project" value="TreeGrafter"/>
</dbReference>
<dbReference type="SUPFAM" id="SSF81301">
    <property type="entry name" value="Nucleotidyltransferase"/>
    <property type="match status" value="1"/>
</dbReference>
<feature type="region of interest" description="Disordered" evidence="8">
    <location>
        <begin position="405"/>
        <end position="501"/>
    </location>
</feature>
<dbReference type="Gene3D" id="3.30.460.10">
    <property type="entry name" value="Beta Polymerase, domain 2"/>
    <property type="match status" value="1"/>
</dbReference>
<feature type="compositionally biased region" description="Pro residues" evidence="8">
    <location>
        <begin position="348"/>
        <end position="360"/>
    </location>
</feature>
<gene>
    <name evidence="11" type="ORF">PHATRDRAFT_49177</name>
</gene>
<dbReference type="InterPro" id="IPR054708">
    <property type="entry name" value="MTPAP-like_central"/>
</dbReference>
<evidence type="ECO:0000256" key="5">
    <source>
        <dbReference type="ARBA" id="ARBA00022679"/>
    </source>
</evidence>
<dbReference type="RefSeq" id="XP_002183822.1">
    <property type="nucleotide sequence ID" value="XM_002183786.1"/>
</dbReference>
<feature type="compositionally biased region" description="Basic and acidic residues" evidence="8">
    <location>
        <begin position="749"/>
        <end position="759"/>
    </location>
</feature>
<feature type="region of interest" description="Disordered" evidence="8">
    <location>
        <begin position="736"/>
        <end position="766"/>
    </location>
</feature>
<feature type="compositionally biased region" description="Low complexity" evidence="8">
    <location>
        <begin position="175"/>
        <end position="184"/>
    </location>
</feature>
<organism evidence="11 12">
    <name type="scientific">Phaeodactylum tricornutum (strain CCAP 1055/1)</name>
    <dbReference type="NCBI Taxonomy" id="556484"/>
    <lineage>
        <taxon>Eukaryota</taxon>
        <taxon>Sar</taxon>
        <taxon>Stramenopiles</taxon>
        <taxon>Ochrophyta</taxon>
        <taxon>Bacillariophyta</taxon>
        <taxon>Bacillariophyceae</taxon>
        <taxon>Bacillariophycidae</taxon>
        <taxon>Naviculales</taxon>
        <taxon>Phaeodactylaceae</taxon>
        <taxon>Phaeodactylum</taxon>
    </lineage>
</organism>
<dbReference type="Pfam" id="PF03828">
    <property type="entry name" value="PAP_assoc"/>
    <property type="match status" value="1"/>
</dbReference>
<feature type="compositionally biased region" description="Polar residues" evidence="8">
    <location>
        <begin position="124"/>
        <end position="133"/>
    </location>
</feature>
<dbReference type="EMBL" id="CM000623">
    <property type="protein sequence ID" value="EEC44491.1"/>
    <property type="molecule type" value="Genomic_DNA"/>
</dbReference>
<dbReference type="PaxDb" id="2850-Phatr49177"/>
<protein>
    <recommendedName>
        <fullName evidence="13">Polynucleotide adenylyltransferase</fullName>
    </recommendedName>
</protein>
<dbReference type="STRING" id="556484.B7G9R1"/>
<feature type="region of interest" description="Disordered" evidence="8">
    <location>
        <begin position="1119"/>
        <end position="1139"/>
    </location>
</feature>
<accession>B7G9R1</accession>
<evidence type="ECO:0000256" key="4">
    <source>
        <dbReference type="ARBA" id="ARBA00022490"/>
    </source>
</evidence>
<comment type="cofactor">
    <cofactor evidence="1">
        <name>Mn(2+)</name>
        <dbReference type="ChEBI" id="CHEBI:29035"/>
    </cofactor>
</comment>
<feature type="region of interest" description="Disordered" evidence="8">
    <location>
        <begin position="338"/>
        <end position="371"/>
    </location>
</feature>
<dbReference type="SUPFAM" id="SSF81631">
    <property type="entry name" value="PAP/OAS1 substrate-binding domain"/>
    <property type="match status" value="1"/>
</dbReference>
<keyword evidence="4" id="KW-0963">Cytoplasm</keyword>
<sequence length="1336" mass="147918">MGTQAGYWRGCRRNGKSRTNVRSLVERDISIVVGWEGAVEWNGSYGTPLPTRGTVPPLEGPTRVSSYVTGHATTTHSLETNDRTVRRPVHYPNSFARSDGLERFPNGASSYGTRVEIVSRDSKMSGSPTSRTPGRTGAGAGVRQRSNHNHNNNNNGNSQPGRSSRNHNDTRRNASRSNNNNNNSSRHRHKGSSNPSSDGTQLLRDEDVLIAFMPYLKDSHSEAARIHQAYQSGSDQRAFLQAARAFLERQRRTAPSVAPPAATPEPAPAPTTLPATSADATLFPHPPLLQPTPSAMDQSPSDVHTMLFGPTSVSQHSLFSPLHPTQTEYRPEALEARGLDEASRSQRLPPPVPTNRPNPPHTHHHLNNNNNTLSMRSLEQGLHDLLNDEPVASLPVQGASIWGATPVDRIPHGPPPPVTPPRTDPLPSHAYPYNTVQSTATPWSSPSRTPIPPGLAPVFLAPTPSPAVPQTAADPPRQQTPKLSEVPPKTAKKEAPPPKRCWTYFHEQPGRLNVDGTSGEDSSVVLPLAPRSELTAHWTLPLTYLRQYALEHLGPRVGLEKVLAGLSVGLFRRGCTENGSQASIISKCVLGENNRTYKFWKDAASESVHGKVPFYSPRTPGHVILRMYWDKNPLYTLAMGPTLLVRVTENEFDGSVRFILSNFKAKKSNPTSLSSLHSLASVLETPLSRPNESAARATWGCVQEARKVLDACAAEYAKTSAKLSTLEETVDELKKRVEAEETSSPSDRSLTDGESRDGADPQLDSDLTLDLREKTKTLMGGRASCERKWRDSQLAFASILRAVVSNSTLSVLLRRDLITKMRIEYELWCPLSEEFAIPSDTAKMWYEPLKDLPHTITADDFRFYAQVRTKMQMRTLGFDPNLVSLEDILFPPIRGKTKQRVMDAGAVGVFNNVSAAMGQYFQNLYMDEDRIVRQRQMIQERTQHCVEECAAFPLGTKVVIFGSSANGFGSPKSDLDMCLQLPEGSRLNHEAGGEAMAKLAQYLDTFGMKSVDTARLTARIPIVMFQCPNPMSTGNGEDDLIECDLSMHNTLAVLNTALLRTYAEITPVTRVLAAIIKRWAKARDINNPARHTLSSYGYIIMLLHFLSYHKRNGNGLVSAVAPPEGNASSRKESDPSSTPLLPNLQWMDPAWPNFPKGTPYKELRSLPKDIKEHPLEEKKTINAYFYKPSTPNDKALLQMLFPGQDLSLAILLASFFRYYAYEFDYKRQVVSLHSTASRGVLEREVKAELDGWRNYSAALTIEDPFETFYDVAHVLRGGYYHRIRREFTVAYSKIADASAGRTGNWNKGDLRSMSGEELVDWICEPVSSESNDTNAP</sequence>
<feature type="compositionally biased region" description="Polar residues" evidence="8">
    <location>
        <begin position="434"/>
        <end position="448"/>
    </location>
</feature>
<keyword evidence="5" id="KW-0808">Transferase</keyword>
<name>B7G9R1_PHATC</name>
<feature type="compositionally biased region" description="Low complexity" evidence="8">
    <location>
        <begin position="149"/>
        <end position="163"/>
    </location>
</feature>
<reference evidence="12" key="2">
    <citation type="submission" date="2008-08" db="EMBL/GenBank/DDBJ databases">
        <authorList>
            <consortium name="Diatom Consortium"/>
            <person name="Grigoriev I."/>
            <person name="Grimwood J."/>
            <person name="Kuo A."/>
            <person name="Otillar R.P."/>
            <person name="Salamov A."/>
            <person name="Detter J.C."/>
            <person name="Lindquist E."/>
            <person name="Shapiro H."/>
            <person name="Lucas S."/>
            <person name="Glavina del Rio T."/>
            <person name="Pitluck S."/>
            <person name="Rokhsar D."/>
            <person name="Bowler C."/>
        </authorList>
    </citation>
    <scope>GENOME REANNOTATION</scope>
    <source>
        <strain evidence="12">CCAP 1055/1</strain>
    </source>
</reference>
<dbReference type="InterPro" id="IPR043519">
    <property type="entry name" value="NT_sf"/>
</dbReference>
<proteinExistence type="predicted"/>
<dbReference type="eggNOG" id="KOG2277">
    <property type="taxonomic scope" value="Eukaryota"/>
</dbReference>
<dbReference type="InterPro" id="IPR002058">
    <property type="entry name" value="PAP_assoc"/>
</dbReference>
<evidence type="ECO:0000259" key="9">
    <source>
        <dbReference type="Pfam" id="PF03828"/>
    </source>
</evidence>
<dbReference type="PANTHER" id="PTHR12271:SF40">
    <property type="entry name" value="POLY(A) RNA POLYMERASE GLD2"/>
    <property type="match status" value="1"/>
</dbReference>
<dbReference type="GO" id="GO:0031123">
    <property type="term" value="P:RNA 3'-end processing"/>
    <property type="evidence" value="ECO:0007669"/>
    <property type="project" value="TreeGrafter"/>
</dbReference>
<evidence type="ECO:0000256" key="2">
    <source>
        <dbReference type="ARBA" id="ARBA00001946"/>
    </source>
</evidence>
<evidence type="ECO:0000259" key="10">
    <source>
        <dbReference type="Pfam" id="PF22600"/>
    </source>
</evidence>
<dbReference type="KEGG" id="pti:PHATRDRAFT_49177"/>
<evidence type="ECO:0000256" key="3">
    <source>
        <dbReference type="ARBA" id="ARBA00004496"/>
    </source>
</evidence>
<feature type="compositionally biased region" description="Low complexity" evidence="8">
    <location>
        <begin position="272"/>
        <end position="281"/>
    </location>
</feature>
<feature type="domain" description="PAP-associated" evidence="9">
    <location>
        <begin position="1207"/>
        <end position="1267"/>
    </location>
</feature>
<feature type="region of interest" description="Disordered" evidence="8">
    <location>
        <begin position="250"/>
        <end position="308"/>
    </location>
</feature>
<evidence type="ECO:0000313" key="11">
    <source>
        <dbReference type="EMBL" id="EEC44491.1"/>
    </source>
</evidence>